<accession>A0A0L7L941</accession>
<reference evidence="2 3" key="1">
    <citation type="journal article" date="2015" name="Genome Biol. Evol.">
        <title>The genome of winter moth (Operophtera brumata) provides a genomic perspective on sexual dimorphism and phenology.</title>
        <authorList>
            <person name="Derks M.F."/>
            <person name="Smit S."/>
            <person name="Salis L."/>
            <person name="Schijlen E."/>
            <person name="Bossers A."/>
            <person name="Mateman C."/>
            <person name="Pijl A.S."/>
            <person name="de Ridder D."/>
            <person name="Groenen M.A."/>
            <person name="Visser M.E."/>
            <person name="Megens H.J."/>
        </authorList>
    </citation>
    <scope>NUCLEOTIDE SEQUENCE [LARGE SCALE GENOMIC DNA]</scope>
    <source>
        <strain evidence="2">WM2013NL</strain>
        <tissue evidence="2">Head and thorax</tissue>
    </source>
</reference>
<dbReference type="SUPFAM" id="SSF101898">
    <property type="entry name" value="NHL repeat"/>
    <property type="match status" value="1"/>
</dbReference>
<feature type="chain" id="PRO_5005573161" description="Ommochrome-binding protein" evidence="1">
    <location>
        <begin position="18"/>
        <end position="315"/>
    </location>
</feature>
<dbReference type="InterPro" id="IPR015943">
    <property type="entry name" value="WD40/YVTN_repeat-like_dom_sf"/>
</dbReference>
<proteinExistence type="predicted"/>
<dbReference type="Proteomes" id="UP000037510">
    <property type="component" value="Unassembled WGS sequence"/>
</dbReference>
<gene>
    <name evidence="2" type="ORF">OBRU01_13167</name>
</gene>
<comment type="caution">
    <text evidence="2">The sequence shown here is derived from an EMBL/GenBank/DDBJ whole genome shotgun (WGS) entry which is preliminary data.</text>
</comment>
<protein>
    <recommendedName>
        <fullName evidence="4">Ommochrome-binding protein</fullName>
    </recommendedName>
</protein>
<feature type="signal peptide" evidence="1">
    <location>
        <begin position="1"/>
        <end position="17"/>
    </location>
</feature>
<organism evidence="2 3">
    <name type="scientific">Operophtera brumata</name>
    <name type="common">Winter moth</name>
    <name type="synonym">Phalaena brumata</name>
    <dbReference type="NCBI Taxonomy" id="104452"/>
    <lineage>
        <taxon>Eukaryota</taxon>
        <taxon>Metazoa</taxon>
        <taxon>Ecdysozoa</taxon>
        <taxon>Arthropoda</taxon>
        <taxon>Hexapoda</taxon>
        <taxon>Insecta</taxon>
        <taxon>Pterygota</taxon>
        <taxon>Neoptera</taxon>
        <taxon>Endopterygota</taxon>
        <taxon>Lepidoptera</taxon>
        <taxon>Glossata</taxon>
        <taxon>Ditrysia</taxon>
        <taxon>Geometroidea</taxon>
        <taxon>Geometridae</taxon>
        <taxon>Larentiinae</taxon>
        <taxon>Operophtera</taxon>
    </lineage>
</organism>
<dbReference type="Gene3D" id="2.130.10.10">
    <property type="entry name" value="YVTN repeat-like/Quinoprotein amine dehydrogenase"/>
    <property type="match status" value="1"/>
</dbReference>
<name>A0A0L7L941_OPEBR</name>
<evidence type="ECO:0000313" key="3">
    <source>
        <dbReference type="Proteomes" id="UP000037510"/>
    </source>
</evidence>
<keyword evidence="1" id="KW-0732">Signal</keyword>
<evidence type="ECO:0000313" key="2">
    <source>
        <dbReference type="EMBL" id="KOB72012.1"/>
    </source>
</evidence>
<sequence length="315" mass="36183">MNLTTLVLASILATVACHNCHACFDGVCYSKTRIMDEHRFSGQLAIDRTENIVYFHYEDSKSTDHTAGFDLDDIKFKVIPNIDFSFARAVDQKTRDVYIGGAQGIYKYNPIENVTSQFGLFANTIWHMQFKNKIYYTIFKTKGLFTIDNNTSKAVLLSDYTIDDFIIDHREDIYFVSQGKIYRLKKGGNSATLFANDIYSLAIDKDEVAHFVHSGKRGLYKLDETSDDLIEIGAFASGVPLKSVFDNGNNLIYHEIITKKLYYLTPNFGRCLVSYKTRRINKNPWKTFIKSEDNEITSTYLIIEVLPDDNDRKYE</sequence>
<evidence type="ECO:0000256" key="1">
    <source>
        <dbReference type="SAM" id="SignalP"/>
    </source>
</evidence>
<dbReference type="AlphaFoldDB" id="A0A0L7L941"/>
<evidence type="ECO:0008006" key="4">
    <source>
        <dbReference type="Google" id="ProtNLM"/>
    </source>
</evidence>
<keyword evidence="3" id="KW-1185">Reference proteome</keyword>
<dbReference type="EMBL" id="JTDY01002143">
    <property type="protein sequence ID" value="KOB72012.1"/>
    <property type="molecule type" value="Genomic_DNA"/>
</dbReference>